<evidence type="ECO:0000313" key="2">
    <source>
        <dbReference type="EMBL" id="SMY06073.1"/>
    </source>
</evidence>
<gene>
    <name evidence="2" type="ORF">LOM8899_00194</name>
</gene>
<sequence length="108" mass="11044">MVMTMNRKLLCLTAALFVGAALASPSIAQSRNCAAHDDVVQRLAAGYGESRQSIALGANNTVVEVFASEESGTWTITVTTPGGPTCLVAAGQAYQSVNEPLPSSDSGA</sequence>
<protein>
    <recommendedName>
        <fullName evidence="4">PepSY domain-containing protein</fullName>
    </recommendedName>
</protein>
<keyword evidence="3" id="KW-1185">Reference proteome</keyword>
<proteinExistence type="predicted"/>
<dbReference type="Proteomes" id="UP000201613">
    <property type="component" value="Unassembled WGS sequence"/>
</dbReference>
<accession>A0A238L919</accession>
<reference evidence="2 3" key="1">
    <citation type="submission" date="2017-05" db="EMBL/GenBank/DDBJ databases">
        <authorList>
            <person name="Song R."/>
            <person name="Chenine A.L."/>
            <person name="Ruprecht R.M."/>
        </authorList>
    </citation>
    <scope>NUCLEOTIDE SEQUENCE [LARGE SCALE GENOMIC DNA]</scope>
    <source>
        <strain evidence="2 3">CECT 8899</strain>
    </source>
</reference>
<evidence type="ECO:0000256" key="1">
    <source>
        <dbReference type="SAM" id="SignalP"/>
    </source>
</evidence>
<dbReference type="EMBL" id="FXZK01000001">
    <property type="protein sequence ID" value="SMY06073.1"/>
    <property type="molecule type" value="Genomic_DNA"/>
</dbReference>
<evidence type="ECO:0008006" key="4">
    <source>
        <dbReference type="Google" id="ProtNLM"/>
    </source>
</evidence>
<feature type="signal peptide" evidence="1">
    <location>
        <begin position="1"/>
        <end position="23"/>
    </location>
</feature>
<feature type="chain" id="PRO_5013031574" description="PepSY domain-containing protein" evidence="1">
    <location>
        <begin position="24"/>
        <end position="108"/>
    </location>
</feature>
<organism evidence="2 3">
    <name type="scientific">Flavimaricola marinus</name>
    <dbReference type="NCBI Taxonomy" id="1819565"/>
    <lineage>
        <taxon>Bacteria</taxon>
        <taxon>Pseudomonadati</taxon>
        <taxon>Pseudomonadota</taxon>
        <taxon>Alphaproteobacteria</taxon>
        <taxon>Rhodobacterales</taxon>
        <taxon>Paracoccaceae</taxon>
        <taxon>Flavimaricola</taxon>
    </lineage>
</organism>
<evidence type="ECO:0000313" key="3">
    <source>
        <dbReference type="Proteomes" id="UP000201613"/>
    </source>
</evidence>
<dbReference type="AlphaFoldDB" id="A0A238L919"/>
<keyword evidence="1" id="KW-0732">Signal</keyword>
<name>A0A238L919_9RHOB</name>